<keyword evidence="4" id="KW-1185">Reference proteome</keyword>
<dbReference type="Pfam" id="PF00072">
    <property type="entry name" value="Response_reg"/>
    <property type="match status" value="1"/>
</dbReference>
<dbReference type="CDD" id="cd17546">
    <property type="entry name" value="REC_hyHK_CKI1_RcsC-like"/>
    <property type="match status" value="1"/>
</dbReference>
<dbReference type="SMART" id="SM00448">
    <property type="entry name" value="REC"/>
    <property type="match status" value="1"/>
</dbReference>
<proteinExistence type="predicted"/>
<dbReference type="Proteomes" id="UP000266934">
    <property type="component" value="Chromosome"/>
</dbReference>
<dbReference type="PROSITE" id="PS50110">
    <property type="entry name" value="RESPONSE_REGULATORY"/>
    <property type="match status" value="1"/>
</dbReference>
<dbReference type="InterPro" id="IPR052048">
    <property type="entry name" value="ST_Response_Regulator"/>
</dbReference>
<keyword evidence="1" id="KW-0597">Phosphoprotein</keyword>
<name>A0A348G0H9_9HYPH</name>
<evidence type="ECO:0000313" key="3">
    <source>
        <dbReference type="EMBL" id="BBF93062.1"/>
    </source>
</evidence>
<feature type="modified residue" description="4-aspartylphosphate" evidence="1">
    <location>
        <position position="74"/>
    </location>
</feature>
<protein>
    <submittedName>
        <fullName evidence="3">Response regulator</fullName>
    </submittedName>
</protein>
<organism evidence="3 4">
    <name type="scientific">Blastochloris tepida</name>
    <dbReference type="NCBI Taxonomy" id="2233851"/>
    <lineage>
        <taxon>Bacteria</taxon>
        <taxon>Pseudomonadati</taxon>
        <taxon>Pseudomonadota</taxon>
        <taxon>Alphaproteobacteria</taxon>
        <taxon>Hyphomicrobiales</taxon>
        <taxon>Blastochloridaceae</taxon>
        <taxon>Blastochloris</taxon>
    </lineage>
</organism>
<evidence type="ECO:0000259" key="2">
    <source>
        <dbReference type="PROSITE" id="PS50110"/>
    </source>
</evidence>
<dbReference type="PANTHER" id="PTHR43228:SF1">
    <property type="entry name" value="TWO-COMPONENT RESPONSE REGULATOR ARR22"/>
    <property type="match status" value="1"/>
</dbReference>
<dbReference type="InterPro" id="IPR001789">
    <property type="entry name" value="Sig_transdc_resp-reg_receiver"/>
</dbReference>
<dbReference type="PANTHER" id="PTHR43228">
    <property type="entry name" value="TWO-COMPONENT RESPONSE REGULATOR"/>
    <property type="match status" value="1"/>
</dbReference>
<dbReference type="GO" id="GO:0000160">
    <property type="term" value="P:phosphorelay signal transduction system"/>
    <property type="evidence" value="ECO:0007669"/>
    <property type="project" value="InterPro"/>
</dbReference>
<evidence type="ECO:0000256" key="1">
    <source>
        <dbReference type="PROSITE-ProRule" id="PRU00169"/>
    </source>
</evidence>
<dbReference type="InterPro" id="IPR011006">
    <property type="entry name" value="CheY-like_superfamily"/>
</dbReference>
<sequence>MVVNVPIGPVGSPSMYRIEFNRLRFLVIDDNAHMRRIVRTLLHGYGAREVYEAEDGAAGLEAFTSYTPDIVITDWAMPIFDGLELTSMIRQPGANANPYVPIIMLTGHSEKRRVIEARDSGVTEFLCKPISARALYQRILNVVVNPRPFIKTKTFFGPDRRRNVNPNYVGPERRKGGKAEVIKAQPLLEKLRAPT</sequence>
<evidence type="ECO:0000313" key="4">
    <source>
        <dbReference type="Proteomes" id="UP000266934"/>
    </source>
</evidence>
<dbReference type="KEGG" id="blag:BLTE_17470"/>
<feature type="domain" description="Response regulatory" evidence="2">
    <location>
        <begin position="24"/>
        <end position="143"/>
    </location>
</feature>
<dbReference type="Gene3D" id="3.40.50.2300">
    <property type="match status" value="1"/>
</dbReference>
<reference evidence="3 4" key="1">
    <citation type="submission" date="2018-08" db="EMBL/GenBank/DDBJ databases">
        <title>Complete genome sequencing of Blastochloris tepida GI.</title>
        <authorList>
            <person name="Tsukatani Y."/>
            <person name="Mori H."/>
        </authorList>
    </citation>
    <scope>NUCLEOTIDE SEQUENCE [LARGE SCALE GENOMIC DNA]</scope>
    <source>
        <strain evidence="3 4">GI</strain>
    </source>
</reference>
<dbReference type="EMBL" id="AP018907">
    <property type="protein sequence ID" value="BBF93062.1"/>
    <property type="molecule type" value="Genomic_DNA"/>
</dbReference>
<accession>A0A348G0H9</accession>
<dbReference type="AlphaFoldDB" id="A0A348G0H9"/>
<gene>
    <name evidence="3" type="ORF">BLTE_17470</name>
</gene>
<dbReference type="SUPFAM" id="SSF52172">
    <property type="entry name" value="CheY-like"/>
    <property type="match status" value="1"/>
</dbReference>